<dbReference type="Gene3D" id="2.130.10.10">
    <property type="entry name" value="YVTN repeat-like/Quinoprotein amine dehydrogenase"/>
    <property type="match status" value="2"/>
</dbReference>
<dbReference type="GO" id="GO:0005524">
    <property type="term" value="F:ATP binding"/>
    <property type="evidence" value="ECO:0007669"/>
    <property type="project" value="UniProtKB-UniRule"/>
</dbReference>
<dbReference type="PANTHER" id="PTHR44019:SF8">
    <property type="entry name" value="POC1 CENTRIOLAR PROTEIN HOMOLOG"/>
    <property type="match status" value="1"/>
</dbReference>
<accession>A0A4U1JA45</accession>
<evidence type="ECO:0000256" key="1">
    <source>
        <dbReference type="ARBA" id="ARBA00022574"/>
    </source>
</evidence>
<dbReference type="InterPro" id="IPR019775">
    <property type="entry name" value="WD40_repeat_CS"/>
</dbReference>
<feature type="binding site" evidence="4">
    <location>
        <position position="46"/>
    </location>
    <ligand>
        <name>ATP</name>
        <dbReference type="ChEBI" id="CHEBI:30616"/>
    </ligand>
</feature>
<feature type="domain" description="Protein kinase" evidence="5">
    <location>
        <begin position="17"/>
        <end position="344"/>
    </location>
</feature>
<dbReference type="SMART" id="SM00220">
    <property type="entry name" value="S_TKc"/>
    <property type="match status" value="1"/>
</dbReference>
<reference evidence="6 7" key="1">
    <citation type="submission" date="2019-04" db="EMBL/GenBank/DDBJ databases">
        <authorList>
            <person name="Li Y."/>
            <person name="Wang J."/>
        </authorList>
    </citation>
    <scope>NUCLEOTIDE SEQUENCE [LARGE SCALE GENOMIC DNA]</scope>
    <source>
        <strain evidence="6 7">DSM 14668</strain>
    </source>
</reference>
<sequence length="801" mass="86861">MTVEETSWVGRVLDVRYRVERVLGQGGMGLVLAVRDAGHDAWFALKLLVGERAGRLASEQRFRREAEITKRVRSPHVAEVHHVGRLVTGELYILMEYLEGKDLGKVLERRGALPFQEALQYVIQACAGLSVAHRALLAFVTEGLSSHAATLLRAAVVFADEPLSLRAFGRLLDMPVGDVADAWAELDRYGLVCPRSTPEASRLRSGMAWQHALGVEPAWVAACFVRVTTWLSRMPALYQEIEARSVGAVVVEVKRLAQRGAAAAPRWLAELSQVLGAEAPRLVDEPDVDAIGRRLGQTVPEGKRALARYPRFLAQLRDAALELGCNDVREAVEAALREANAPWLRRRTYHQQAKPKLLGIHDATVTAVAVSADGTRAVSGAADGSLCVYDVETRSLLAELRGRSAPLRRLALSADGRMALSAAEDGALEVWDLDERRRWCTLEGHGAPVDALAISADGRRAVSAAEDGFVCVWDLRKGRALRSLSPYAGVPWWPMSVAALAFSEDDGRVMVASPRGTIWWFEVDSGAVVRSLGIHESPLGFSRTSSRTLVHTKGPFGGLRFRDVESGAVVCEVGATLVMDPAPVAACGEHCIVAEKDAVARVYSLETGELRRRLVRHRPGGEPYLHQYYGTTGHTGRVTAVAASLDGRTAITGGADHMVLSWDVEHGPVARYEEKTGPAREDVEISVLVMTPEGEQVITTCGSGKDLTVWDVRTGEPVRTLRLPDGVKHPNERFRVAGRRAYIVGEGAVHVLDLDSGNPWVASARARALAGSRSTQGPSNAKASRLCKGPISTFVQESARS</sequence>
<dbReference type="Proteomes" id="UP000309215">
    <property type="component" value="Unassembled WGS sequence"/>
</dbReference>
<protein>
    <recommendedName>
        <fullName evidence="5">Protein kinase domain-containing protein</fullName>
    </recommendedName>
</protein>
<keyword evidence="7" id="KW-1185">Reference proteome</keyword>
<keyword evidence="1 3" id="KW-0853">WD repeat</keyword>
<dbReference type="GO" id="GO:0004672">
    <property type="term" value="F:protein kinase activity"/>
    <property type="evidence" value="ECO:0007669"/>
    <property type="project" value="InterPro"/>
</dbReference>
<dbReference type="Pfam" id="PF00400">
    <property type="entry name" value="WD40"/>
    <property type="match status" value="4"/>
</dbReference>
<keyword evidence="4" id="KW-0547">Nucleotide-binding</keyword>
<feature type="repeat" description="WD" evidence="3">
    <location>
        <begin position="631"/>
        <end position="672"/>
    </location>
</feature>
<dbReference type="SUPFAM" id="SSF56112">
    <property type="entry name" value="Protein kinase-like (PK-like)"/>
    <property type="match status" value="1"/>
</dbReference>
<dbReference type="PANTHER" id="PTHR44019">
    <property type="entry name" value="WD REPEAT-CONTAINING PROTEIN 55"/>
    <property type="match status" value="1"/>
</dbReference>
<evidence type="ECO:0000256" key="2">
    <source>
        <dbReference type="ARBA" id="ARBA00022737"/>
    </source>
</evidence>
<dbReference type="SUPFAM" id="SSF50998">
    <property type="entry name" value="Quinoprotein alcohol dehydrogenase-like"/>
    <property type="match status" value="1"/>
</dbReference>
<name>A0A4U1JA45_9BACT</name>
<dbReference type="InterPro" id="IPR017441">
    <property type="entry name" value="Protein_kinase_ATP_BS"/>
</dbReference>
<keyword evidence="4" id="KW-0067">ATP-binding</keyword>
<evidence type="ECO:0000256" key="4">
    <source>
        <dbReference type="PROSITE-ProRule" id="PRU10141"/>
    </source>
</evidence>
<dbReference type="PROSITE" id="PS50011">
    <property type="entry name" value="PROTEIN_KINASE_DOM"/>
    <property type="match status" value="1"/>
</dbReference>
<dbReference type="SMART" id="SM00320">
    <property type="entry name" value="WD40"/>
    <property type="match status" value="6"/>
</dbReference>
<dbReference type="InterPro" id="IPR000719">
    <property type="entry name" value="Prot_kinase_dom"/>
</dbReference>
<dbReference type="AlphaFoldDB" id="A0A4U1JA45"/>
<dbReference type="InterPro" id="IPR001680">
    <property type="entry name" value="WD40_rpt"/>
</dbReference>
<comment type="caution">
    <text evidence="6">The sequence shown here is derived from an EMBL/GenBank/DDBJ whole genome shotgun (WGS) entry which is preliminary data.</text>
</comment>
<dbReference type="InterPro" id="IPR015943">
    <property type="entry name" value="WD40/YVTN_repeat-like_dom_sf"/>
</dbReference>
<gene>
    <name evidence="6" type="ORF">E8A74_21155</name>
</gene>
<dbReference type="Gene3D" id="1.10.510.10">
    <property type="entry name" value="Transferase(Phosphotransferase) domain 1"/>
    <property type="match status" value="1"/>
</dbReference>
<dbReference type="PROSITE" id="PS50082">
    <property type="entry name" value="WD_REPEATS_2"/>
    <property type="match status" value="4"/>
</dbReference>
<keyword evidence="2" id="KW-0677">Repeat</keyword>
<dbReference type="InterPro" id="IPR011047">
    <property type="entry name" value="Quinoprotein_ADH-like_sf"/>
</dbReference>
<dbReference type="EMBL" id="SSMQ01000021">
    <property type="protein sequence ID" value="TKD05308.1"/>
    <property type="molecule type" value="Genomic_DNA"/>
</dbReference>
<dbReference type="PROSITE" id="PS00107">
    <property type="entry name" value="PROTEIN_KINASE_ATP"/>
    <property type="match status" value="1"/>
</dbReference>
<organism evidence="6 7">
    <name type="scientific">Polyangium fumosum</name>
    <dbReference type="NCBI Taxonomy" id="889272"/>
    <lineage>
        <taxon>Bacteria</taxon>
        <taxon>Pseudomonadati</taxon>
        <taxon>Myxococcota</taxon>
        <taxon>Polyangia</taxon>
        <taxon>Polyangiales</taxon>
        <taxon>Polyangiaceae</taxon>
        <taxon>Polyangium</taxon>
    </lineage>
</organism>
<dbReference type="InterPro" id="IPR050505">
    <property type="entry name" value="WDR55/POC1"/>
</dbReference>
<evidence type="ECO:0000256" key="3">
    <source>
        <dbReference type="PROSITE-ProRule" id="PRU00221"/>
    </source>
</evidence>
<dbReference type="OrthoDB" id="9801841at2"/>
<feature type="repeat" description="WD" evidence="3">
    <location>
        <begin position="442"/>
        <end position="483"/>
    </location>
</feature>
<evidence type="ECO:0000313" key="7">
    <source>
        <dbReference type="Proteomes" id="UP000309215"/>
    </source>
</evidence>
<evidence type="ECO:0000313" key="6">
    <source>
        <dbReference type="EMBL" id="TKD05308.1"/>
    </source>
</evidence>
<feature type="repeat" description="WD" evidence="3">
    <location>
        <begin position="358"/>
        <end position="399"/>
    </location>
</feature>
<evidence type="ECO:0000259" key="5">
    <source>
        <dbReference type="PROSITE" id="PS50011"/>
    </source>
</evidence>
<dbReference type="Pfam" id="PF00069">
    <property type="entry name" value="Pkinase"/>
    <property type="match status" value="1"/>
</dbReference>
<proteinExistence type="predicted"/>
<dbReference type="PROSITE" id="PS00678">
    <property type="entry name" value="WD_REPEATS_1"/>
    <property type="match status" value="3"/>
</dbReference>
<dbReference type="PROSITE" id="PS50294">
    <property type="entry name" value="WD_REPEATS_REGION"/>
    <property type="match status" value="4"/>
</dbReference>
<feature type="repeat" description="WD" evidence="3">
    <location>
        <begin position="400"/>
        <end position="434"/>
    </location>
</feature>
<dbReference type="InterPro" id="IPR011009">
    <property type="entry name" value="Kinase-like_dom_sf"/>
</dbReference>